<proteinExistence type="predicted"/>
<organism evidence="2 3">
    <name type="scientific">Aspergillus kawachii</name>
    <name type="common">White koji mold</name>
    <name type="synonym">Aspergillus awamori var. kawachi</name>
    <dbReference type="NCBI Taxonomy" id="1069201"/>
    <lineage>
        <taxon>Eukaryota</taxon>
        <taxon>Fungi</taxon>
        <taxon>Dikarya</taxon>
        <taxon>Ascomycota</taxon>
        <taxon>Pezizomycotina</taxon>
        <taxon>Eurotiomycetes</taxon>
        <taxon>Eurotiomycetidae</taxon>
        <taxon>Eurotiales</taxon>
        <taxon>Aspergillaceae</taxon>
        <taxon>Aspergillus</taxon>
        <taxon>Aspergillus subgen. Circumdati</taxon>
    </lineage>
</organism>
<evidence type="ECO:0000313" key="3">
    <source>
        <dbReference type="Proteomes" id="UP000661280"/>
    </source>
</evidence>
<dbReference type="AlphaFoldDB" id="A0A7R7ZZF8"/>
<evidence type="ECO:0000256" key="1">
    <source>
        <dbReference type="SAM" id="MobiDB-lite"/>
    </source>
</evidence>
<feature type="compositionally biased region" description="Polar residues" evidence="1">
    <location>
        <begin position="107"/>
        <end position="127"/>
    </location>
</feature>
<dbReference type="KEGG" id="aluc:AKAW2_50412A"/>
<reference evidence="2" key="1">
    <citation type="submission" date="2021-01" db="EMBL/GenBank/DDBJ databases">
        <authorList>
            <consortium name="Aspergillus luchuensis mut. kawachii IFO 4304 genome sequencing consortium"/>
            <person name="Kazuki M."/>
            <person name="Futagami T."/>
        </authorList>
    </citation>
    <scope>NUCLEOTIDE SEQUENCE</scope>
    <source>
        <strain evidence="2">IFO 4308</strain>
    </source>
</reference>
<dbReference type="GeneID" id="64961392"/>
<sequence length="140" mass="15513">MAALVPARPPEEEEEEEEEKVNHAMEREPTGMDGDDIRSDMEYEYTNAQSLDDPDHTTMAALVQAPVGHEDSHAMMPATLPSQSLDQKSTQDKNSRPATIPVRSEWHSTCNQKTTDSSNSARAQCSRTPPIKCLTDTQEA</sequence>
<name>A0A7R7ZZF8_ASPKA</name>
<feature type="region of interest" description="Disordered" evidence="1">
    <location>
        <begin position="73"/>
        <end position="140"/>
    </location>
</feature>
<keyword evidence="3" id="KW-1185">Reference proteome</keyword>
<protein>
    <submittedName>
        <fullName evidence="2">Uncharacterized protein</fullName>
    </submittedName>
</protein>
<evidence type="ECO:0000313" key="2">
    <source>
        <dbReference type="EMBL" id="BCS00071.1"/>
    </source>
</evidence>
<feature type="compositionally biased region" description="Basic and acidic residues" evidence="1">
    <location>
        <begin position="20"/>
        <end position="38"/>
    </location>
</feature>
<gene>
    <name evidence="2" type="ORF">AKAW2_50412A</name>
</gene>
<dbReference type="EMBL" id="AP024429">
    <property type="protein sequence ID" value="BCS00071.1"/>
    <property type="molecule type" value="Genomic_DNA"/>
</dbReference>
<accession>A0A7R7ZZF8</accession>
<reference evidence="2" key="2">
    <citation type="submission" date="2021-02" db="EMBL/GenBank/DDBJ databases">
        <title>Aspergillus luchuensis mut. kawachii IFO 4304 genome sequence.</title>
        <authorList>
            <person name="Mori K."/>
            <person name="Kadooka C."/>
            <person name="Goto M."/>
            <person name="Futagami T."/>
        </authorList>
    </citation>
    <scope>NUCLEOTIDE SEQUENCE</scope>
    <source>
        <strain evidence="2">IFO 4308</strain>
    </source>
</reference>
<dbReference type="RefSeq" id="XP_041543833.1">
    <property type="nucleotide sequence ID" value="XM_041690228.1"/>
</dbReference>
<dbReference type="Proteomes" id="UP000661280">
    <property type="component" value="Chromosome 5"/>
</dbReference>
<feature type="region of interest" description="Disordered" evidence="1">
    <location>
        <begin position="1"/>
        <end position="38"/>
    </location>
</feature>